<feature type="domain" description="Cytochrome b561" evidence="9">
    <location>
        <begin position="51"/>
        <end position="246"/>
    </location>
</feature>
<proteinExistence type="predicted"/>
<evidence type="ECO:0000256" key="3">
    <source>
        <dbReference type="ARBA" id="ARBA00022692"/>
    </source>
</evidence>
<name>A0ABU6YEP2_9FABA</name>
<dbReference type="Gene3D" id="1.20.120.1770">
    <property type="match status" value="1"/>
</dbReference>
<evidence type="ECO:0000256" key="8">
    <source>
        <dbReference type="SAM" id="SignalP"/>
    </source>
</evidence>
<feature type="transmembrane region" description="Helical" evidence="7">
    <location>
        <begin position="120"/>
        <end position="143"/>
    </location>
</feature>
<dbReference type="InterPro" id="IPR006593">
    <property type="entry name" value="Cyt_b561/ferric_Rdtase_TM"/>
</dbReference>
<comment type="caution">
    <text evidence="10">The sequence shown here is derived from an EMBL/GenBank/DDBJ whole genome shotgun (WGS) entry which is preliminary data.</text>
</comment>
<evidence type="ECO:0000313" key="11">
    <source>
        <dbReference type="Proteomes" id="UP001341840"/>
    </source>
</evidence>
<feature type="transmembrane region" description="Helical" evidence="7">
    <location>
        <begin position="85"/>
        <end position="108"/>
    </location>
</feature>
<comment type="subcellular location">
    <subcellularLocation>
        <location evidence="1">Membrane</location>
    </subcellularLocation>
</comment>
<keyword evidence="3 7" id="KW-0812">Transmembrane</keyword>
<feature type="transmembrane region" description="Helical" evidence="7">
    <location>
        <begin position="155"/>
        <end position="175"/>
    </location>
</feature>
<evidence type="ECO:0000313" key="10">
    <source>
        <dbReference type="EMBL" id="MED6208371.1"/>
    </source>
</evidence>
<keyword evidence="11" id="KW-1185">Reference proteome</keyword>
<accession>A0ABU6YEP2</accession>
<dbReference type="PANTHER" id="PTHR23130:SF153">
    <property type="entry name" value="CYTOCHROME B561 DOMAIN-CONTAINING PROTEIN"/>
    <property type="match status" value="1"/>
</dbReference>
<keyword evidence="2" id="KW-0813">Transport</keyword>
<keyword evidence="4" id="KW-0249">Electron transport</keyword>
<dbReference type="Proteomes" id="UP001341840">
    <property type="component" value="Unassembled WGS sequence"/>
</dbReference>
<keyword evidence="8" id="KW-0732">Signal</keyword>
<organism evidence="10 11">
    <name type="scientific">Stylosanthes scabra</name>
    <dbReference type="NCBI Taxonomy" id="79078"/>
    <lineage>
        <taxon>Eukaryota</taxon>
        <taxon>Viridiplantae</taxon>
        <taxon>Streptophyta</taxon>
        <taxon>Embryophyta</taxon>
        <taxon>Tracheophyta</taxon>
        <taxon>Spermatophyta</taxon>
        <taxon>Magnoliopsida</taxon>
        <taxon>eudicotyledons</taxon>
        <taxon>Gunneridae</taxon>
        <taxon>Pentapetalae</taxon>
        <taxon>rosids</taxon>
        <taxon>fabids</taxon>
        <taxon>Fabales</taxon>
        <taxon>Fabaceae</taxon>
        <taxon>Papilionoideae</taxon>
        <taxon>50 kb inversion clade</taxon>
        <taxon>dalbergioids sensu lato</taxon>
        <taxon>Dalbergieae</taxon>
        <taxon>Pterocarpus clade</taxon>
        <taxon>Stylosanthes</taxon>
    </lineage>
</organism>
<dbReference type="SMART" id="SM00665">
    <property type="entry name" value="B561"/>
    <property type="match status" value="1"/>
</dbReference>
<sequence length="268" mass="30952">MTSYFLILLLILFADDYNYLPHIRAQLVPANEKLALAQNGRTILHEFESKISHHMTPGNNGKRTTVVSYRTQTLSHHTQLHLQKVHGILIVVGWGTLLPIGAIIARYFREVPMKWEQWFWCHILCQTMGYIVGTIGWCIGIWLRTLSKNYMSQLQLALTIIAFTILNLQMVSVFMRPNKEGGYRKWWNIWHHSTGYAAIVMVAVSIFAWISTEKEAEKLEKAYTVIIAVLIAVTVPLQMYKFKSTIKKQFMRMATNLSLRRPQSPQST</sequence>
<feature type="transmembrane region" description="Helical" evidence="7">
    <location>
        <begin position="187"/>
        <end position="210"/>
    </location>
</feature>
<reference evidence="10 11" key="1">
    <citation type="journal article" date="2023" name="Plants (Basel)">
        <title>Bridging the Gap: Combining Genomics and Transcriptomics Approaches to Understand Stylosanthes scabra, an Orphan Legume from the Brazilian Caatinga.</title>
        <authorList>
            <person name="Ferreira-Neto J.R.C."/>
            <person name="da Silva M.D."/>
            <person name="Binneck E."/>
            <person name="de Melo N.F."/>
            <person name="da Silva R.H."/>
            <person name="de Melo A.L.T.M."/>
            <person name="Pandolfi V."/>
            <person name="Bustamante F.O."/>
            <person name="Brasileiro-Vidal A.C."/>
            <person name="Benko-Iseppon A.M."/>
        </authorList>
    </citation>
    <scope>NUCLEOTIDE SEQUENCE [LARGE SCALE GENOMIC DNA]</scope>
    <source>
        <tissue evidence="10">Leaves</tissue>
    </source>
</reference>
<dbReference type="PANTHER" id="PTHR23130">
    <property type="entry name" value="CYTOCHROME B561 AND DOMON DOMAIN-CONTAINING PROTEIN"/>
    <property type="match status" value="1"/>
</dbReference>
<protein>
    <recommendedName>
        <fullName evidence="9">Cytochrome b561 domain-containing protein</fullName>
    </recommendedName>
</protein>
<evidence type="ECO:0000256" key="1">
    <source>
        <dbReference type="ARBA" id="ARBA00004370"/>
    </source>
</evidence>
<evidence type="ECO:0000256" key="2">
    <source>
        <dbReference type="ARBA" id="ARBA00022448"/>
    </source>
</evidence>
<gene>
    <name evidence="10" type="ORF">PIB30_044405</name>
</gene>
<dbReference type="PROSITE" id="PS50939">
    <property type="entry name" value="CYTOCHROME_B561"/>
    <property type="match status" value="1"/>
</dbReference>
<evidence type="ECO:0000256" key="5">
    <source>
        <dbReference type="ARBA" id="ARBA00022989"/>
    </source>
</evidence>
<feature type="chain" id="PRO_5045963875" description="Cytochrome b561 domain-containing protein" evidence="8">
    <location>
        <begin position="17"/>
        <end position="268"/>
    </location>
</feature>
<evidence type="ECO:0000256" key="7">
    <source>
        <dbReference type="SAM" id="Phobius"/>
    </source>
</evidence>
<keyword evidence="5 7" id="KW-1133">Transmembrane helix</keyword>
<keyword evidence="6 7" id="KW-0472">Membrane</keyword>
<evidence type="ECO:0000256" key="4">
    <source>
        <dbReference type="ARBA" id="ARBA00022982"/>
    </source>
</evidence>
<feature type="transmembrane region" description="Helical" evidence="7">
    <location>
        <begin position="222"/>
        <end position="242"/>
    </location>
</feature>
<feature type="signal peptide" evidence="8">
    <location>
        <begin position="1"/>
        <end position="16"/>
    </location>
</feature>
<dbReference type="EMBL" id="JASCZI010241920">
    <property type="protein sequence ID" value="MED6208371.1"/>
    <property type="molecule type" value="Genomic_DNA"/>
</dbReference>
<evidence type="ECO:0000259" key="9">
    <source>
        <dbReference type="PROSITE" id="PS50939"/>
    </source>
</evidence>
<evidence type="ECO:0000256" key="6">
    <source>
        <dbReference type="ARBA" id="ARBA00023136"/>
    </source>
</evidence>
<dbReference type="CDD" id="cd08760">
    <property type="entry name" value="Cyt_b561_FRRS1_like"/>
    <property type="match status" value="1"/>
</dbReference>